<comment type="caution">
    <text evidence="2">The sequence shown here is derived from an EMBL/GenBank/DDBJ whole genome shotgun (WGS) entry which is preliminary data.</text>
</comment>
<keyword evidence="3" id="KW-1185">Reference proteome</keyword>
<accession>A0ABT5BSW4</accession>
<name>A0ABT5BSW4_9BACT</name>
<feature type="compositionally biased region" description="Low complexity" evidence="1">
    <location>
        <begin position="67"/>
        <end position="76"/>
    </location>
</feature>
<sequence>MVSSAIKWVLSSALIVVACGGKGDGDTAGEPGYEGGPCYEGQCFPPFVCLSNLCVDPNGAGSGPMNSTTTGSSDPGTGTGAMPTSAGPGTPEPTSVDPGTSEPTTGASMTSGPVTTMTTGEATTGGPTTNDATTDDSTTTGQTTQTTQTTGEGGDYGYCGWDPQNSYYSCVNLGGVPGMADPTNQHPIDCPAQLPMDSDACNENGPGITYQGCCTKDGILYFCSASSITVQDCS</sequence>
<dbReference type="Proteomes" id="UP001217838">
    <property type="component" value="Unassembled WGS sequence"/>
</dbReference>
<evidence type="ECO:0000313" key="2">
    <source>
        <dbReference type="EMBL" id="MDC0676011.1"/>
    </source>
</evidence>
<reference evidence="2 3" key="1">
    <citation type="submission" date="2022-11" db="EMBL/GenBank/DDBJ databases">
        <title>Minimal conservation of predation-associated metabolite biosynthetic gene clusters underscores biosynthetic potential of Myxococcota including descriptions for ten novel species: Archangium lansinium sp. nov., Myxococcus landrumus sp. nov., Nannocystis bai.</title>
        <authorList>
            <person name="Ahearne A."/>
            <person name="Stevens C."/>
            <person name="Dowd S."/>
        </authorList>
    </citation>
    <scope>NUCLEOTIDE SEQUENCE [LARGE SCALE GENOMIC DNA]</scope>
    <source>
        <strain evidence="2 3">NCELM</strain>
    </source>
</reference>
<dbReference type="RefSeq" id="WP_272011708.1">
    <property type="nucleotide sequence ID" value="NZ_JAQNDN010000028.1"/>
</dbReference>
<protein>
    <submittedName>
        <fullName evidence="2">Uncharacterized protein</fullName>
    </submittedName>
</protein>
<feature type="compositionally biased region" description="Low complexity" evidence="1">
    <location>
        <begin position="115"/>
        <end position="150"/>
    </location>
</feature>
<feature type="compositionally biased region" description="Polar residues" evidence="1">
    <location>
        <begin position="97"/>
        <end position="114"/>
    </location>
</feature>
<organism evidence="2 3">
    <name type="scientific">Nannocystis radixulma</name>
    <dbReference type="NCBI Taxonomy" id="2995305"/>
    <lineage>
        <taxon>Bacteria</taxon>
        <taxon>Pseudomonadati</taxon>
        <taxon>Myxococcota</taxon>
        <taxon>Polyangia</taxon>
        <taxon>Nannocystales</taxon>
        <taxon>Nannocystaceae</taxon>
        <taxon>Nannocystis</taxon>
    </lineage>
</organism>
<evidence type="ECO:0000256" key="1">
    <source>
        <dbReference type="SAM" id="MobiDB-lite"/>
    </source>
</evidence>
<proteinExistence type="predicted"/>
<gene>
    <name evidence="2" type="ORF">POL58_50235</name>
</gene>
<evidence type="ECO:0000313" key="3">
    <source>
        <dbReference type="Proteomes" id="UP001217838"/>
    </source>
</evidence>
<dbReference type="EMBL" id="JAQNDN010000028">
    <property type="protein sequence ID" value="MDC0676011.1"/>
    <property type="molecule type" value="Genomic_DNA"/>
</dbReference>
<feature type="region of interest" description="Disordered" evidence="1">
    <location>
        <begin position="64"/>
        <end position="155"/>
    </location>
</feature>
<dbReference type="PROSITE" id="PS51257">
    <property type="entry name" value="PROKAR_LIPOPROTEIN"/>
    <property type="match status" value="1"/>
</dbReference>